<reference evidence="2 3" key="1">
    <citation type="submission" date="2024-09" db="EMBL/GenBank/DDBJ databases">
        <authorList>
            <person name="Sun Q."/>
            <person name="Mori K."/>
        </authorList>
    </citation>
    <scope>NUCLEOTIDE SEQUENCE [LARGE SCALE GENOMIC DNA]</scope>
    <source>
        <strain evidence="2 3">CCM 7228</strain>
    </source>
</reference>
<evidence type="ECO:0000313" key="3">
    <source>
        <dbReference type="Proteomes" id="UP001589854"/>
    </source>
</evidence>
<feature type="transmembrane region" description="Helical" evidence="1">
    <location>
        <begin position="142"/>
        <end position="166"/>
    </location>
</feature>
<feature type="transmembrane region" description="Helical" evidence="1">
    <location>
        <begin position="103"/>
        <end position="130"/>
    </location>
</feature>
<feature type="transmembrane region" description="Helical" evidence="1">
    <location>
        <begin position="20"/>
        <end position="45"/>
    </location>
</feature>
<keyword evidence="1" id="KW-0812">Transmembrane</keyword>
<evidence type="ECO:0000313" key="2">
    <source>
        <dbReference type="EMBL" id="MFC0272682.1"/>
    </source>
</evidence>
<protein>
    <submittedName>
        <fullName evidence="2">YesL family protein</fullName>
    </submittedName>
</protein>
<organism evidence="2 3">
    <name type="scientific">Metabacillus herbersteinensis</name>
    <dbReference type="NCBI Taxonomy" id="283816"/>
    <lineage>
        <taxon>Bacteria</taxon>
        <taxon>Bacillati</taxon>
        <taxon>Bacillota</taxon>
        <taxon>Bacilli</taxon>
        <taxon>Bacillales</taxon>
        <taxon>Bacillaceae</taxon>
        <taxon>Metabacillus</taxon>
    </lineage>
</organism>
<accession>A0ABV6GIC6</accession>
<dbReference type="InterPro" id="IPR006938">
    <property type="entry name" value="DUF624"/>
</dbReference>
<feature type="transmembrane region" description="Helical" evidence="1">
    <location>
        <begin position="70"/>
        <end position="91"/>
    </location>
</feature>
<comment type="caution">
    <text evidence="2">The sequence shown here is derived from an EMBL/GenBank/DDBJ whole genome shotgun (WGS) entry which is preliminary data.</text>
</comment>
<dbReference type="EMBL" id="JBHLVO010000012">
    <property type="protein sequence ID" value="MFC0272682.1"/>
    <property type="molecule type" value="Genomic_DNA"/>
</dbReference>
<dbReference type="RefSeq" id="WP_378935249.1">
    <property type="nucleotide sequence ID" value="NZ_JBHLVO010000012.1"/>
</dbReference>
<proteinExistence type="predicted"/>
<keyword evidence="1" id="KW-0472">Membrane</keyword>
<keyword evidence="1" id="KW-1133">Transmembrane helix</keyword>
<feature type="transmembrane region" description="Helical" evidence="1">
    <location>
        <begin position="172"/>
        <end position="190"/>
    </location>
</feature>
<dbReference type="Proteomes" id="UP001589854">
    <property type="component" value="Unassembled WGS sequence"/>
</dbReference>
<sequence length="214" mass="24878">MERMLVETSEWIVRLIWTNILWFVFTVAGLGIFGIMPATVALFTVTRKWKMKDLDVSILKTFKETFRKEFVRSNTIGLFFGVIGLMLYIDLKIAESMVGIFSVILYVFISFITLLYMNAIIHFFPLYVHYQYSLKEYIKQSFIISLISPSSTILIGMGLLFIGYLLKNMPGLIPFISAVFPAYWIMNVCLKRFNTLENQQTKIGKQMKIEEILN</sequence>
<evidence type="ECO:0000256" key="1">
    <source>
        <dbReference type="SAM" id="Phobius"/>
    </source>
</evidence>
<name>A0ABV6GIC6_9BACI</name>
<keyword evidence="3" id="KW-1185">Reference proteome</keyword>
<gene>
    <name evidence="2" type="ORF">ACFFIX_14700</name>
</gene>
<dbReference type="Pfam" id="PF04854">
    <property type="entry name" value="DUF624"/>
    <property type="match status" value="1"/>
</dbReference>